<dbReference type="AlphaFoldDB" id="A0A3M7TXC4"/>
<dbReference type="EMBL" id="RHIB01000001">
    <property type="protein sequence ID" value="RNA69919.1"/>
    <property type="molecule type" value="Genomic_DNA"/>
</dbReference>
<comment type="caution">
    <text evidence="2">The sequence shown here is derived from an EMBL/GenBank/DDBJ whole genome shotgun (WGS) entry which is preliminary data.</text>
</comment>
<dbReference type="SUPFAM" id="SSF109604">
    <property type="entry name" value="HD-domain/PDEase-like"/>
    <property type="match status" value="1"/>
</dbReference>
<dbReference type="SMART" id="SM00471">
    <property type="entry name" value="HDc"/>
    <property type="match status" value="1"/>
</dbReference>
<dbReference type="InterPro" id="IPR003607">
    <property type="entry name" value="HD/PDEase_dom"/>
</dbReference>
<evidence type="ECO:0000313" key="3">
    <source>
        <dbReference type="Proteomes" id="UP000278746"/>
    </source>
</evidence>
<proteinExistence type="predicted"/>
<accession>A0A3M7TXC4</accession>
<protein>
    <submittedName>
        <fullName evidence="2">HD domain-containing protein</fullName>
    </submittedName>
</protein>
<dbReference type="Pfam" id="PF01966">
    <property type="entry name" value="HD"/>
    <property type="match status" value="1"/>
</dbReference>
<evidence type="ECO:0000259" key="1">
    <source>
        <dbReference type="PROSITE" id="PS51831"/>
    </source>
</evidence>
<feature type="domain" description="HD" evidence="1">
    <location>
        <begin position="23"/>
        <end position="139"/>
    </location>
</feature>
<dbReference type="OrthoDB" id="2352233at2"/>
<reference evidence="2 3" key="1">
    <citation type="submission" date="2018-10" db="EMBL/GenBank/DDBJ databases">
        <title>Bacillus Keqinensis sp. nov., a moderately halophilic bacterium isolated from a saline-alkaline lake.</title>
        <authorList>
            <person name="Wang H."/>
        </authorList>
    </citation>
    <scope>NUCLEOTIDE SEQUENCE [LARGE SCALE GENOMIC DNA]</scope>
    <source>
        <strain evidence="2 3">KQ-3</strain>
    </source>
</reference>
<keyword evidence="3" id="KW-1185">Reference proteome</keyword>
<organism evidence="2 3">
    <name type="scientific">Alteribacter keqinensis</name>
    <dbReference type="NCBI Taxonomy" id="2483800"/>
    <lineage>
        <taxon>Bacteria</taxon>
        <taxon>Bacillati</taxon>
        <taxon>Bacillota</taxon>
        <taxon>Bacilli</taxon>
        <taxon>Bacillales</taxon>
        <taxon>Bacillaceae</taxon>
        <taxon>Alteribacter</taxon>
    </lineage>
</organism>
<dbReference type="RefSeq" id="WP_122897431.1">
    <property type="nucleotide sequence ID" value="NZ_RHIB01000001.1"/>
</dbReference>
<gene>
    <name evidence="2" type="ORF">EBO34_08305</name>
</gene>
<evidence type="ECO:0000313" key="2">
    <source>
        <dbReference type="EMBL" id="RNA69919.1"/>
    </source>
</evidence>
<sequence length="181" mass="20347">MSRVTMQDILNHEITQKFIKRSGLAHAVATAEYALKLSKVHGVNPDLAVKAAFLHDIGHYTWYRNGKWDYSLYKENDIHAIKGAERAHKLLIRLGEHPVNAKKIALAVLLHTDSYLPEGELHLDPLQNVVALADKCDEEPGGSHHYKQISDYDAFQRLKKLDEQIEKALEADESAQSASVS</sequence>
<dbReference type="Proteomes" id="UP000278746">
    <property type="component" value="Unassembled WGS sequence"/>
</dbReference>
<dbReference type="CDD" id="cd00077">
    <property type="entry name" value="HDc"/>
    <property type="match status" value="1"/>
</dbReference>
<dbReference type="NCBIfam" id="TIGR00277">
    <property type="entry name" value="HDIG"/>
    <property type="match status" value="1"/>
</dbReference>
<dbReference type="InterPro" id="IPR006674">
    <property type="entry name" value="HD_domain"/>
</dbReference>
<dbReference type="PROSITE" id="PS51831">
    <property type="entry name" value="HD"/>
    <property type="match status" value="1"/>
</dbReference>
<dbReference type="Gene3D" id="1.10.3210.10">
    <property type="entry name" value="Hypothetical protein af1432"/>
    <property type="match status" value="1"/>
</dbReference>
<name>A0A3M7TXC4_9BACI</name>
<dbReference type="InterPro" id="IPR006675">
    <property type="entry name" value="HDIG_dom"/>
</dbReference>